<gene>
    <name evidence="2" type="ORF">GB928_026880</name>
</gene>
<evidence type="ECO:0000313" key="2">
    <source>
        <dbReference type="EMBL" id="MDO6124813.1"/>
    </source>
</evidence>
<reference evidence="2" key="1">
    <citation type="submission" date="2022-04" db="EMBL/GenBank/DDBJ databases">
        <title>Shinella lacus sp. nov., a novel member of the genus Shinella from water.</title>
        <authorList>
            <person name="Deng Y."/>
        </authorList>
    </citation>
    <scope>NUCLEOTIDE SEQUENCE</scope>
    <source>
        <strain evidence="2">JCM 31239</strain>
    </source>
</reference>
<dbReference type="EMBL" id="WHSC02000016">
    <property type="protein sequence ID" value="MDO6124813.1"/>
    <property type="molecule type" value="Genomic_DNA"/>
</dbReference>
<evidence type="ECO:0000313" key="3">
    <source>
        <dbReference type="Proteomes" id="UP001177080"/>
    </source>
</evidence>
<dbReference type="Gene3D" id="1.10.10.10">
    <property type="entry name" value="Winged helix-like DNA-binding domain superfamily/Winged helix DNA-binding domain"/>
    <property type="match status" value="1"/>
</dbReference>
<accession>A0ABT8XM55</accession>
<evidence type="ECO:0000256" key="1">
    <source>
        <dbReference type="ARBA" id="ARBA00023125"/>
    </source>
</evidence>
<dbReference type="InterPro" id="IPR000944">
    <property type="entry name" value="Tscrpt_reg_Rrf2"/>
</dbReference>
<comment type="caution">
    <text evidence="2">The sequence shown here is derived from an EMBL/GenBank/DDBJ whole genome shotgun (WGS) entry which is preliminary data.</text>
</comment>
<organism evidence="2 3">
    <name type="scientific">Shinella curvata</name>
    <dbReference type="NCBI Taxonomy" id="1817964"/>
    <lineage>
        <taxon>Bacteria</taxon>
        <taxon>Pseudomonadati</taxon>
        <taxon>Pseudomonadota</taxon>
        <taxon>Alphaproteobacteria</taxon>
        <taxon>Hyphomicrobiales</taxon>
        <taxon>Rhizobiaceae</taxon>
        <taxon>Shinella</taxon>
    </lineage>
</organism>
<dbReference type="Pfam" id="PF02082">
    <property type="entry name" value="Rrf2"/>
    <property type="match status" value="1"/>
</dbReference>
<dbReference type="Proteomes" id="UP001177080">
    <property type="component" value="Unassembled WGS sequence"/>
</dbReference>
<dbReference type="SUPFAM" id="SSF46785">
    <property type="entry name" value="Winged helix' DNA-binding domain"/>
    <property type="match status" value="1"/>
</dbReference>
<dbReference type="InterPro" id="IPR036388">
    <property type="entry name" value="WH-like_DNA-bd_sf"/>
</dbReference>
<protein>
    <submittedName>
        <fullName evidence="2">Rrf2 family transcriptional regulator</fullName>
    </submittedName>
</protein>
<dbReference type="InterPro" id="IPR036390">
    <property type="entry name" value="WH_DNA-bd_sf"/>
</dbReference>
<name>A0ABT8XM55_9HYPH</name>
<dbReference type="RefSeq" id="WP_244762721.1">
    <property type="nucleotide sequence ID" value="NZ_JALJCJ010000006.1"/>
</dbReference>
<keyword evidence="3" id="KW-1185">Reference proteome</keyword>
<dbReference type="PROSITE" id="PS51197">
    <property type="entry name" value="HTH_RRF2_2"/>
    <property type="match status" value="1"/>
</dbReference>
<dbReference type="PANTHER" id="PTHR33221">
    <property type="entry name" value="WINGED HELIX-TURN-HELIX TRANSCRIPTIONAL REGULATOR, RRF2 FAMILY"/>
    <property type="match status" value="1"/>
</dbReference>
<sequence length="167" mass="18552">MRLNRQAEIAIAILVACARSSGRTMRTSEIAIRADASKDSAAQVILLLSREGFLTTTRGRFGGVALALPPREILLGDVLRRIQPELFENCAREGNAGTDAPAAVFSMIVGAAEATFLAFMDRFCVADLLDCRKETPLERADHRLHEIIWAQPNMRRLRQEEVVDQFN</sequence>
<dbReference type="PANTHER" id="PTHR33221:SF4">
    <property type="entry name" value="HTH-TYPE TRANSCRIPTIONAL REPRESSOR NSRR"/>
    <property type="match status" value="1"/>
</dbReference>
<keyword evidence="1" id="KW-0238">DNA-binding</keyword>
<proteinExistence type="predicted"/>